<reference evidence="1" key="1">
    <citation type="journal article" date="2014" name="Int. J. Syst. Evol. Microbiol.">
        <title>Complete genome of a new Firmicutes species belonging to the dominant human colonic microbiota ('Ruminococcus bicirculans') reveals two chromosomes and a selective capacity to utilize plant glucans.</title>
        <authorList>
            <consortium name="NISC Comparative Sequencing Program"/>
            <person name="Wegmann U."/>
            <person name="Louis P."/>
            <person name="Goesmann A."/>
            <person name="Henrissat B."/>
            <person name="Duncan S.H."/>
            <person name="Flint H.J."/>
        </authorList>
    </citation>
    <scope>NUCLEOTIDE SEQUENCE</scope>
    <source>
        <strain evidence="1">CGMCC 1.11013</strain>
    </source>
</reference>
<dbReference type="RefSeq" id="WP_035963843.1">
    <property type="nucleotide sequence ID" value="NZ_BMEG01000002.1"/>
</dbReference>
<dbReference type="AlphaFoldDB" id="A0A069P3C1"/>
<dbReference type="EMBL" id="BMEG01000002">
    <property type="protein sequence ID" value="GGD64950.1"/>
    <property type="molecule type" value="Genomic_DNA"/>
</dbReference>
<gene>
    <name evidence="2" type="ORF">BG57_03115</name>
    <name evidence="1" type="ORF">GCM10010985_18880</name>
</gene>
<keyword evidence="4" id="KW-1185">Reference proteome</keyword>
<organism evidence="2 3">
    <name type="scientific">Caballeronia grimmiae</name>
    <dbReference type="NCBI Taxonomy" id="1071679"/>
    <lineage>
        <taxon>Bacteria</taxon>
        <taxon>Pseudomonadati</taxon>
        <taxon>Pseudomonadota</taxon>
        <taxon>Betaproteobacteria</taxon>
        <taxon>Burkholderiales</taxon>
        <taxon>Burkholderiaceae</taxon>
        <taxon>Caballeronia</taxon>
    </lineage>
</organism>
<dbReference type="InterPro" id="IPR021734">
    <property type="entry name" value="DUF3303"/>
</dbReference>
<evidence type="ECO:0000313" key="2">
    <source>
        <dbReference type="EMBL" id="KDR34957.1"/>
    </source>
</evidence>
<name>A0A069P3C1_9BURK</name>
<dbReference type="Proteomes" id="UP000597138">
    <property type="component" value="Unassembled WGS sequence"/>
</dbReference>
<comment type="caution">
    <text evidence="2">The sequence shown here is derived from an EMBL/GenBank/DDBJ whole genome shotgun (WGS) entry which is preliminary data.</text>
</comment>
<dbReference type="Pfam" id="PF11746">
    <property type="entry name" value="DUF3303"/>
    <property type="match status" value="1"/>
</dbReference>
<dbReference type="STRING" id="1071679.BG57_03115"/>
<reference evidence="4" key="3">
    <citation type="journal article" date="2019" name="Int. J. Syst. Evol. Microbiol.">
        <title>The Global Catalogue of Microorganisms (GCM) 10K type strain sequencing project: providing services to taxonomists for standard genome sequencing and annotation.</title>
        <authorList>
            <consortium name="The Broad Institute Genomics Platform"/>
            <consortium name="The Broad Institute Genome Sequencing Center for Infectious Disease"/>
            <person name="Wu L."/>
            <person name="Ma J."/>
        </authorList>
    </citation>
    <scope>NUCLEOTIDE SEQUENCE [LARGE SCALE GENOMIC DNA]</scope>
    <source>
        <strain evidence="4">CGMCC 1.11013</strain>
    </source>
</reference>
<accession>A0A069P3C1</accession>
<protein>
    <recommendedName>
        <fullName evidence="5">DUF3303 domain-containing protein</fullName>
    </recommendedName>
</protein>
<dbReference type="Proteomes" id="UP000027439">
    <property type="component" value="Unassembled WGS sequence"/>
</dbReference>
<dbReference type="OrthoDB" id="9801877at2"/>
<dbReference type="EMBL" id="JFHE01000010">
    <property type="protein sequence ID" value="KDR34957.1"/>
    <property type="molecule type" value="Genomic_DNA"/>
</dbReference>
<reference evidence="2 3" key="2">
    <citation type="submission" date="2014-03" db="EMBL/GenBank/DDBJ databases">
        <title>Draft Genome Sequences of Four Burkholderia Strains.</title>
        <authorList>
            <person name="Liu X.Y."/>
            <person name="Li C.X."/>
            <person name="Xu J.H."/>
        </authorList>
    </citation>
    <scope>NUCLEOTIDE SEQUENCE [LARGE SCALE GENOMIC DNA]</scope>
    <source>
        <strain evidence="2 3">R27</strain>
    </source>
</reference>
<dbReference type="eggNOG" id="ENOG5033BEQ">
    <property type="taxonomic scope" value="Bacteria"/>
</dbReference>
<evidence type="ECO:0000313" key="4">
    <source>
        <dbReference type="Proteomes" id="UP000597138"/>
    </source>
</evidence>
<sequence length="92" mass="9982">MLFIVNWTALPEVQKTAAERFLQSGGAPPDGVRLLGRWHGIGSIRGFAVCECSEVEPIARWALGWADLFSLDIVPAMTDEQVGKLLTEAAAQ</sequence>
<evidence type="ECO:0000313" key="3">
    <source>
        <dbReference type="Proteomes" id="UP000027439"/>
    </source>
</evidence>
<evidence type="ECO:0008006" key="5">
    <source>
        <dbReference type="Google" id="ProtNLM"/>
    </source>
</evidence>
<reference evidence="1" key="4">
    <citation type="submission" date="2024-05" db="EMBL/GenBank/DDBJ databases">
        <authorList>
            <person name="Sun Q."/>
            <person name="Zhou Y."/>
        </authorList>
    </citation>
    <scope>NUCLEOTIDE SEQUENCE</scope>
    <source>
        <strain evidence="1">CGMCC 1.11013</strain>
    </source>
</reference>
<proteinExistence type="predicted"/>
<evidence type="ECO:0000313" key="1">
    <source>
        <dbReference type="EMBL" id="GGD64950.1"/>
    </source>
</evidence>